<dbReference type="Pfam" id="PF17917">
    <property type="entry name" value="RT_RNaseH"/>
    <property type="match status" value="1"/>
</dbReference>
<keyword evidence="7" id="KW-0677">Repeat</keyword>
<keyword evidence="3" id="KW-0808">Transferase</keyword>
<evidence type="ECO:0000256" key="6">
    <source>
        <dbReference type="ARBA" id="ARBA00022723"/>
    </source>
</evidence>
<dbReference type="GO" id="GO:0004519">
    <property type="term" value="F:endonuclease activity"/>
    <property type="evidence" value="ECO:0007669"/>
    <property type="project" value="UniProtKB-KW"/>
</dbReference>
<dbReference type="InterPro" id="IPR043502">
    <property type="entry name" value="DNA/RNA_pol_sf"/>
</dbReference>
<dbReference type="GO" id="GO:0003964">
    <property type="term" value="F:RNA-directed DNA polymerase activity"/>
    <property type="evidence" value="ECO:0007669"/>
    <property type="project" value="UniProtKB-KW"/>
</dbReference>
<dbReference type="InterPro" id="IPR041373">
    <property type="entry name" value="RT_RNaseH"/>
</dbReference>
<evidence type="ECO:0000313" key="16">
    <source>
        <dbReference type="EMBL" id="CAF0811670.1"/>
    </source>
</evidence>
<evidence type="ECO:0000313" key="17">
    <source>
        <dbReference type="Proteomes" id="UP000663879"/>
    </source>
</evidence>
<evidence type="ECO:0000256" key="2">
    <source>
        <dbReference type="ARBA" id="ARBA00008294"/>
    </source>
</evidence>
<dbReference type="CDD" id="cd09274">
    <property type="entry name" value="RNase_HI_RT_Ty3"/>
    <property type="match status" value="1"/>
</dbReference>
<dbReference type="GO" id="GO:0004722">
    <property type="term" value="F:protein serine/threonine phosphatase activity"/>
    <property type="evidence" value="ECO:0007669"/>
    <property type="project" value="UniProtKB-EC"/>
</dbReference>
<evidence type="ECO:0000259" key="14">
    <source>
        <dbReference type="PROSITE" id="PS50222"/>
    </source>
</evidence>
<dbReference type="GO" id="GO:0005509">
    <property type="term" value="F:calcium ion binding"/>
    <property type="evidence" value="ECO:0007669"/>
    <property type="project" value="InterPro"/>
</dbReference>
<dbReference type="InterPro" id="IPR041588">
    <property type="entry name" value="Integrase_H2C2"/>
</dbReference>
<dbReference type="SMART" id="SM00298">
    <property type="entry name" value="CHROMO"/>
    <property type="match status" value="1"/>
</dbReference>
<evidence type="ECO:0000256" key="3">
    <source>
        <dbReference type="ARBA" id="ARBA00022679"/>
    </source>
</evidence>
<dbReference type="Pfam" id="PF08321">
    <property type="entry name" value="PPP5"/>
    <property type="match status" value="1"/>
</dbReference>
<dbReference type="PROSITE" id="PS50013">
    <property type="entry name" value="CHROMO_2"/>
    <property type="match status" value="1"/>
</dbReference>
<dbReference type="Gene3D" id="1.10.238.10">
    <property type="entry name" value="EF-hand"/>
    <property type="match status" value="1"/>
</dbReference>
<comment type="catalytic activity">
    <reaction evidence="12">
        <text>O-phospho-L-threonyl-[protein] + H2O = L-threonyl-[protein] + phosphate</text>
        <dbReference type="Rhea" id="RHEA:47004"/>
        <dbReference type="Rhea" id="RHEA-COMP:11060"/>
        <dbReference type="Rhea" id="RHEA-COMP:11605"/>
        <dbReference type="ChEBI" id="CHEBI:15377"/>
        <dbReference type="ChEBI" id="CHEBI:30013"/>
        <dbReference type="ChEBI" id="CHEBI:43474"/>
        <dbReference type="ChEBI" id="CHEBI:61977"/>
        <dbReference type="EC" id="3.1.3.16"/>
    </reaction>
</comment>
<dbReference type="InterPro" id="IPR002048">
    <property type="entry name" value="EF_hand_dom"/>
</dbReference>
<organism evidence="16 17">
    <name type="scientific">Brachionus calyciflorus</name>
    <dbReference type="NCBI Taxonomy" id="104777"/>
    <lineage>
        <taxon>Eukaryota</taxon>
        <taxon>Metazoa</taxon>
        <taxon>Spiralia</taxon>
        <taxon>Gnathifera</taxon>
        <taxon>Rotifera</taxon>
        <taxon>Eurotatoria</taxon>
        <taxon>Monogononta</taxon>
        <taxon>Pseudotrocha</taxon>
        <taxon>Ploima</taxon>
        <taxon>Brachionidae</taxon>
        <taxon>Brachionus</taxon>
    </lineage>
</organism>
<dbReference type="Gene3D" id="3.60.21.10">
    <property type="match status" value="1"/>
</dbReference>
<evidence type="ECO:0000256" key="1">
    <source>
        <dbReference type="ARBA" id="ARBA00001936"/>
    </source>
</evidence>
<dbReference type="OrthoDB" id="442428at2759"/>
<dbReference type="PROSITE" id="PS50994">
    <property type="entry name" value="INTEGRASE"/>
    <property type="match status" value="1"/>
</dbReference>
<dbReference type="SUPFAM" id="SSF56672">
    <property type="entry name" value="DNA/RNA polymerases"/>
    <property type="match status" value="1"/>
</dbReference>
<dbReference type="PANTHER" id="PTHR45668:SF3">
    <property type="entry name" value="SERINE_THREONINE-PROTEIN PHOSPHATASE RDGC"/>
    <property type="match status" value="1"/>
</dbReference>
<accession>A0A813TMV3</accession>
<keyword evidence="4" id="KW-0548">Nucleotidyltransferase</keyword>
<evidence type="ECO:0000256" key="7">
    <source>
        <dbReference type="ARBA" id="ARBA00022737"/>
    </source>
</evidence>
<dbReference type="Gene3D" id="3.30.420.10">
    <property type="entry name" value="Ribonuclease H-like superfamily/Ribonuclease H"/>
    <property type="match status" value="1"/>
</dbReference>
<feature type="domain" description="Chromo" evidence="13">
    <location>
        <begin position="886"/>
        <end position="928"/>
    </location>
</feature>
<dbReference type="GO" id="GO:0015074">
    <property type="term" value="P:DNA integration"/>
    <property type="evidence" value="ECO:0007669"/>
    <property type="project" value="InterPro"/>
</dbReference>
<dbReference type="PROSITE" id="PS50222">
    <property type="entry name" value="EF_HAND_2"/>
    <property type="match status" value="1"/>
</dbReference>
<dbReference type="GO" id="GO:0003676">
    <property type="term" value="F:nucleic acid binding"/>
    <property type="evidence" value="ECO:0007669"/>
    <property type="project" value="InterPro"/>
</dbReference>
<evidence type="ECO:0000256" key="4">
    <source>
        <dbReference type="ARBA" id="ARBA00022695"/>
    </source>
</evidence>
<dbReference type="Pfam" id="PF00385">
    <property type="entry name" value="Chromo"/>
    <property type="match status" value="1"/>
</dbReference>
<dbReference type="Pfam" id="PF17921">
    <property type="entry name" value="Integrase_H2C2"/>
    <property type="match status" value="1"/>
</dbReference>
<dbReference type="SMART" id="SM00156">
    <property type="entry name" value="PP2Ac"/>
    <property type="match status" value="1"/>
</dbReference>
<reference evidence="16" key="1">
    <citation type="submission" date="2021-02" db="EMBL/GenBank/DDBJ databases">
        <authorList>
            <person name="Nowell W R."/>
        </authorList>
    </citation>
    <scope>NUCLEOTIDE SEQUENCE</scope>
    <source>
        <strain evidence="16">Ploen Becks lab</strain>
    </source>
</reference>
<evidence type="ECO:0000256" key="12">
    <source>
        <dbReference type="RuleBase" id="RU004273"/>
    </source>
</evidence>
<evidence type="ECO:0000259" key="13">
    <source>
        <dbReference type="PROSITE" id="PS50013"/>
    </source>
</evidence>
<protein>
    <recommendedName>
        <fullName evidence="12">Serine/threonine-protein phosphatase</fullName>
        <ecNumber evidence="12">3.1.3.16</ecNumber>
    </recommendedName>
</protein>
<feature type="domain" description="EF-hand" evidence="14">
    <location>
        <begin position="475"/>
        <end position="510"/>
    </location>
</feature>
<dbReference type="AlphaFoldDB" id="A0A813TMV3"/>
<dbReference type="PROSITE" id="PS00125">
    <property type="entry name" value="SER_THR_PHOSPHATASE"/>
    <property type="match status" value="1"/>
</dbReference>
<dbReference type="EC" id="3.1.3.16" evidence="12"/>
<dbReference type="InterPro" id="IPR011992">
    <property type="entry name" value="EF-hand-dom_pair"/>
</dbReference>
<keyword evidence="8" id="KW-0255">Endonuclease</keyword>
<proteinExistence type="inferred from homology"/>
<evidence type="ECO:0000256" key="10">
    <source>
        <dbReference type="ARBA" id="ARBA00022918"/>
    </source>
</evidence>
<evidence type="ECO:0000256" key="5">
    <source>
        <dbReference type="ARBA" id="ARBA00022722"/>
    </source>
</evidence>
<keyword evidence="6" id="KW-0479">Metal-binding</keyword>
<dbReference type="Gene3D" id="1.10.340.70">
    <property type="match status" value="1"/>
</dbReference>
<dbReference type="EMBL" id="CAJNOC010000867">
    <property type="protein sequence ID" value="CAF0811670.1"/>
    <property type="molecule type" value="Genomic_DNA"/>
</dbReference>
<evidence type="ECO:0000259" key="15">
    <source>
        <dbReference type="PROSITE" id="PS50994"/>
    </source>
</evidence>
<evidence type="ECO:0000256" key="8">
    <source>
        <dbReference type="ARBA" id="ARBA00022759"/>
    </source>
</evidence>
<dbReference type="Pfam" id="PF00149">
    <property type="entry name" value="Metallophos"/>
    <property type="match status" value="1"/>
</dbReference>
<dbReference type="SUPFAM" id="SSF56300">
    <property type="entry name" value="Metallo-dependent phosphatases"/>
    <property type="match status" value="1"/>
</dbReference>
<evidence type="ECO:0000256" key="9">
    <source>
        <dbReference type="ARBA" id="ARBA00022801"/>
    </source>
</evidence>
<dbReference type="InterPro" id="IPR013235">
    <property type="entry name" value="PPP_dom"/>
</dbReference>
<dbReference type="InterPro" id="IPR004843">
    <property type="entry name" value="Calcineurin-like_PHP"/>
</dbReference>
<feature type="domain" description="Integrase catalytic" evidence="15">
    <location>
        <begin position="764"/>
        <end position="871"/>
    </location>
</feature>
<dbReference type="InterPro" id="IPR006186">
    <property type="entry name" value="Ser/Thr-sp_prot-phosphatase"/>
</dbReference>
<dbReference type="InterPro" id="IPR001584">
    <property type="entry name" value="Integrase_cat-core"/>
</dbReference>
<comment type="caution">
    <text evidence="16">The sequence shown here is derived from an EMBL/GenBank/DDBJ whole genome shotgun (WGS) entry which is preliminary data.</text>
</comment>
<keyword evidence="11" id="KW-0464">Manganese</keyword>
<dbReference type="InterPro" id="IPR029052">
    <property type="entry name" value="Metallo-depent_PP-like"/>
</dbReference>
<dbReference type="SUPFAM" id="SSF53098">
    <property type="entry name" value="Ribonuclease H-like"/>
    <property type="match status" value="1"/>
</dbReference>
<dbReference type="InterPro" id="IPR051134">
    <property type="entry name" value="PPP_phosphatase"/>
</dbReference>
<keyword evidence="10" id="KW-0695">RNA-directed DNA polymerase</keyword>
<gene>
    <name evidence="16" type="ORF">OXX778_LOCUS7006</name>
</gene>
<keyword evidence="5" id="KW-0540">Nuclease</keyword>
<dbReference type="PANTHER" id="PTHR45668">
    <property type="entry name" value="SERINE/THREONINE-PROTEIN PHOSPHATASE 5-RELATED"/>
    <property type="match status" value="1"/>
</dbReference>
<comment type="similarity">
    <text evidence="2 12">Belongs to the PPP phosphatase family.</text>
</comment>
<dbReference type="CDD" id="cd00024">
    <property type="entry name" value="CD_CSD"/>
    <property type="match status" value="1"/>
</dbReference>
<sequence>MSSQQEASAFNALVELNEITLEQNYASTSKFFECLFAVYSNKINKVIRPELVETSYSGTHLSRNYELGDFYRMIESFRNNQRLHAKYALQIIEDAIQAFQYYPNITECNILPSSNGAVIVGDLHGSFKDLYYIISKYGVPGQNYFFIFNGDFVDRGPQQSEVLLTILYAYLMNPSKVFINRGNHEDLTLNITPSSYPNFKKDTQLKFNKFGLCIFNEAQRLFKCLPLATCVQNNVGLRYFVVHGGVSNRIDLNLIRSSQFNRFYYSTSNSNQQISDLLWSDPNKTINGCISNTNRGVATFFGPDVSEYFCALHRFNGIIRSHEVRPNGFSQDHKYCYTVFSSSRYCGGSNHGAVIVIKTNSHNIEYTSFDLPILIKDETQNEKIRLLSGFKSFLQKQAAELYYKFTNYDIYKTGSLNINQWAKIISDHIYNKLKITIKPQHIITLKDYLCPCNDAQQTAQYVSMFTKFSNQHKGEQVEFIKVLFNLIDSNGSGFISASEAYEAIKLVNKTFGTRYATDFITSMDTNKDDENGIEYVCAYPSRLLKGAELHYGITEKECLAVVWSVKKFRIYLYGNIFILVTDHSALLWLMKIRDANGRLARWAIYLQTYTFAIVHRSGKKHLNADALSRAFAVVEELDEELDTDRWEDEFLLHFLRTGKYLPGSSKKQCKKIGKKKDIFSLQGDKLLYWKNIEDLNWKIVPKIKDRAGLIKETHLLGHFGVEKTYKDLQNKYYWKGMYQDTQLIISNCMICIRHQKVPVWDHPAMSLPINDVMDRVQIYYVFGLPLTQDGYKGIAVFIEPLTKFLFLMAIKSKTGERSARCYFKFVSIFGPSKQLLSHQGKEFMNEAVDNMLKLTANSEGVEMKQSYPLNKLKIVSDTVIDNNEFYDIEKILKDRTRRGMKEYFMKWKGFPDEENSWVKESDFVSMDCLKEKSKQDTIPINRVNGNLKLSHNLFITLALFTIFLPLTFGKTIEGSSLEEVQLLGYKTYFIVGMCKYAVDGYGYKCSKKEVKITTFKSFFGARSKNKSTSDEVISKDECLAIVLSKKCHNNP</sequence>
<dbReference type="PRINTS" id="PR00114">
    <property type="entry name" value="STPHPHTASE"/>
</dbReference>
<keyword evidence="9 12" id="KW-0378">Hydrolase</keyword>
<dbReference type="InterPro" id="IPR036397">
    <property type="entry name" value="RNaseH_sf"/>
</dbReference>
<dbReference type="SUPFAM" id="SSF47473">
    <property type="entry name" value="EF-hand"/>
    <property type="match status" value="1"/>
</dbReference>
<dbReference type="Gene3D" id="2.40.50.40">
    <property type="match status" value="1"/>
</dbReference>
<evidence type="ECO:0000256" key="11">
    <source>
        <dbReference type="ARBA" id="ARBA00023211"/>
    </source>
</evidence>
<comment type="cofactor">
    <cofactor evidence="1">
        <name>Mn(2+)</name>
        <dbReference type="ChEBI" id="CHEBI:29035"/>
    </cofactor>
</comment>
<dbReference type="InterPro" id="IPR012337">
    <property type="entry name" value="RNaseH-like_sf"/>
</dbReference>
<dbReference type="SUPFAM" id="SSF54160">
    <property type="entry name" value="Chromo domain-like"/>
    <property type="match status" value="1"/>
</dbReference>
<dbReference type="InterPro" id="IPR016197">
    <property type="entry name" value="Chromo-like_dom_sf"/>
</dbReference>
<keyword evidence="17" id="KW-1185">Reference proteome</keyword>
<dbReference type="InterPro" id="IPR023780">
    <property type="entry name" value="Chromo_domain"/>
</dbReference>
<dbReference type="Proteomes" id="UP000663879">
    <property type="component" value="Unassembled WGS sequence"/>
</dbReference>
<name>A0A813TMV3_9BILA</name>
<dbReference type="InterPro" id="IPR000953">
    <property type="entry name" value="Chromo/chromo_shadow_dom"/>
</dbReference>